<keyword evidence="1" id="KW-0560">Oxidoreductase</keyword>
<dbReference type="GO" id="GO:0019592">
    <property type="term" value="P:mannitol catabolic process"/>
    <property type="evidence" value="ECO:0007669"/>
    <property type="project" value="TreeGrafter"/>
</dbReference>
<dbReference type="GO" id="GO:0009026">
    <property type="term" value="F:tagaturonate reductase activity"/>
    <property type="evidence" value="ECO:0007669"/>
    <property type="project" value="TreeGrafter"/>
</dbReference>
<evidence type="ECO:0000256" key="2">
    <source>
        <dbReference type="ARBA" id="ARBA00023027"/>
    </source>
</evidence>
<keyword evidence="6" id="KW-1185">Reference proteome</keyword>
<dbReference type="GO" id="GO:0005829">
    <property type="term" value="C:cytosol"/>
    <property type="evidence" value="ECO:0007669"/>
    <property type="project" value="TreeGrafter"/>
</dbReference>
<dbReference type="SUPFAM" id="SSF48179">
    <property type="entry name" value="6-phosphogluconate dehydrogenase C-terminal domain-like"/>
    <property type="match status" value="1"/>
</dbReference>
<sequence>MELSRQINLIENRYPIRIVQFGEGNFLRAFVNYAFHRLNKDLGESYGVVVVQPLKNGMVDMLKKQDGLYTLFLKGISKGQLIENKMLIDNITSLVNPYADFKEYLDIAKEELLEYVISNTTEAGIAFDVNDLPTMTPPNSFPGKLTVLLLERYKFFNGDPLKGLTIIPCELINYNADKLKELVLRYVDLWELGDEFKDWIINHNSFHNTLVDRIVPGYPKDNIEEYNQQLFYNDKLLIAAESFFLWVIQGDHILKSKLPFNKIDLDVKIVDDIQPYRTRKVRILNGAHTALVPLSILYGNTTVRESMVDDFTGNYIKELVFDEIVEASNLDKNELTQFAEDVFDRFKNPFIEHQLSSIAMNSISKFSVRVLPSLLEYIEKFNRAPKKIVFSFACLIRFYKGDWNGQKLPVNDAENIILYFKNAWLEESYTKVLIKILANEEFWGQDLNNINQLTELVAKALEMIDNGGVEQAFKNFNNI</sequence>
<dbReference type="Gene3D" id="3.40.50.720">
    <property type="entry name" value="NAD(P)-binding Rossmann-like Domain"/>
    <property type="match status" value="1"/>
</dbReference>
<accession>A0A1N6ZT39</accession>
<dbReference type="PANTHER" id="PTHR30524:SF0">
    <property type="entry name" value="ALTRONATE OXIDOREDUCTASE-RELATED"/>
    <property type="match status" value="1"/>
</dbReference>
<evidence type="ECO:0000259" key="3">
    <source>
        <dbReference type="Pfam" id="PF01232"/>
    </source>
</evidence>
<keyword evidence="2" id="KW-0520">NAD</keyword>
<dbReference type="PANTHER" id="PTHR30524">
    <property type="entry name" value="MANNITOL-1-PHOSPHATE 5-DEHYDROGENASE"/>
    <property type="match status" value="1"/>
</dbReference>
<dbReference type="OrthoDB" id="9768714at2"/>
<dbReference type="InterPro" id="IPR008927">
    <property type="entry name" value="6-PGluconate_DH-like_C_sf"/>
</dbReference>
<dbReference type="InterPro" id="IPR013328">
    <property type="entry name" value="6PGD_dom2"/>
</dbReference>
<dbReference type="GO" id="GO:0008926">
    <property type="term" value="F:mannitol-1-phosphate 5-dehydrogenase activity"/>
    <property type="evidence" value="ECO:0007669"/>
    <property type="project" value="TreeGrafter"/>
</dbReference>
<dbReference type="PRINTS" id="PR00084">
    <property type="entry name" value="MTLDHDRGNASE"/>
</dbReference>
<dbReference type="AlphaFoldDB" id="A0A1N6ZT39"/>
<protein>
    <submittedName>
        <fullName evidence="5">Tagaturonate reductase</fullName>
    </submittedName>
</protein>
<dbReference type="SUPFAM" id="SSF51735">
    <property type="entry name" value="NAD(P)-binding Rossmann-fold domains"/>
    <property type="match status" value="1"/>
</dbReference>
<dbReference type="InterPro" id="IPR036291">
    <property type="entry name" value="NAD(P)-bd_dom_sf"/>
</dbReference>
<dbReference type="EMBL" id="FTMA01000009">
    <property type="protein sequence ID" value="SIR29944.1"/>
    <property type="molecule type" value="Genomic_DNA"/>
</dbReference>
<feature type="domain" description="Mannitol dehydrogenase C-terminal" evidence="4">
    <location>
        <begin position="272"/>
        <end position="464"/>
    </location>
</feature>
<dbReference type="InterPro" id="IPR000669">
    <property type="entry name" value="Mannitol_DH"/>
</dbReference>
<dbReference type="Proteomes" id="UP000186953">
    <property type="component" value="Unassembled WGS sequence"/>
</dbReference>
<gene>
    <name evidence="5" type="ORF">SAMN05421797_109110</name>
</gene>
<evidence type="ECO:0000256" key="1">
    <source>
        <dbReference type="ARBA" id="ARBA00023002"/>
    </source>
</evidence>
<proteinExistence type="predicted"/>
<dbReference type="Pfam" id="PF01232">
    <property type="entry name" value="Mannitol_dh"/>
    <property type="match status" value="1"/>
</dbReference>
<reference evidence="6" key="1">
    <citation type="submission" date="2017-01" db="EMBL/GenBank/DDBJ databases">
        <authorList>
            <person name="Varghese N."/>
            <person name="Submissions S."/>
        </authorList>
    </citation>
    <scope>NUCLEOTIDE SEQUENCE [LARGE SCALE GENOMIC DNA]</scope>
    <source>
        <strain evidence="6">DSM 15366</strain>
    </source>
</reference>
<dbReference type="GO" id="GO:0019698">
    <property type="term" value="P:D-galacturonate catabolic process"/>
    <property type="evidence" value="ECO:0007669"/>
    <property type="project" value="TreeGrafter"/>
</dbReference>
<evidence type="ECO:0000259" key="4">
    <source>
        <dbReference type="Pfam" id="PF08125"/>
    </source>
</evidence>
<dbReference type="RefSeq" id="WP_076550813.1">
    <property type="nucleotide sequence ID" value="NZ_FTMA01000009.1"/>
</dbReference>
<evidence type="ECO:0000313" key="5">
    <source>
        <dbReference type="EMBL" id="SIR29944.1"/>
    </source>
</evidence>
<dbReference type="InterPro" id="IPR013131">
    <property type="entry name" value="Mannitol_DH_N"/>
</dbReference>
<feature type="domain" description="Mannitol dehydrogenase N-terminal" evidence="3">
    <location>
        <begin position="17"/>
        <end position="259"/>
    </location>
</feature>
<organism evidence="5 6">
    <name type="scientific">Maribacter ulvicola</name>
    <dbReference type="NCBI Taxonomy" id="228959"/>
    <lineage>
        <taxon>Bacteria</taxon>
        <taxon>Pseudomonadati</taxon>
        <taxon>Bacteroidota</taxon>
        <taxon>Flavobacteriia</taxon>
        <taxon>Flavobacteriales</taxon>
        <taxon>Flavobacteriaceae</taxon>
        <taxon>Maribacter</taxon>
    </lineage>
</organism>
<dbReference type="Gene3D" id="1.10.1040.10">
    <property type="entry name" value="N-(1-d-carboxylethyl)-l-norvaline Dehydrogenase, domain 2"/>
    <property type="match status" value="1"/>
</dbReference>
<dbReference type="STRING" id="228959.SAMN05421797_109110"/>
<dbReference type="InterPro" id="IPR013118">
    <property type="entry name" value="Mannitol_DH_C"/>
</dbReference>
<evidence type="ECO:0000313" key="6">
    <source>
        <dbReference type="Proteomes" id="UP000186953"/>
    </source>
</evidence>
<name>A0A1N6ZT39_9FLAO</name>
<dbReference type="Pfam" id="PF08125">
    <property type="entry name" value="Mannitol_dh_C"/>
    <property type="match status" value="1"/>
</dbReference>
<dbReference type="NCBIfam" id="NF002969">
    <property type="entry name" value="PRK03643.1"/>
    <property type="match status" value="1"/>
</dbReference>